<proteinExistence type="predicted"/>
<feature type="transmembrane region" description="Helical" evidence="1">
    <location>
        <begin position="38"/>
        <end position="55"/>
    </location>
</feature>
<dbReference type="EMBL" id="SIHI01000001">
    <property type="protein sequence ID" value="TWT58134.1"/>
    <property type="molecule type" value="Genomic_DNA"/>
</dbReference>
<dbReference type="RefSeq" id="WP_146508310.1">
    <property type="nucleotide sequence ID" value="NZ_SIHI01000001.1"/>
</dbReference>
<feature type="transmembrane region" description="Helical" evidence="1">
    <location>
        <begin position="94"/>
        <end position="112"/>
    </location>
</feature>
<reference evidence="2 3" key="1">
    <citation type="submission" date="2019-02" db="EMBL/GenBank/DDBJ databases">
        <title>Deep-cultivation of Planctomycetes and their phenomic and genomic characterization uncovers novel biology.</title>
        <authorList>
            <person name="Wiegand S."/>
            <person name="Jogler M."/>
            <person name="Boedeker C."/>
            <person name="Pinto D."/>
            <person name="Vollmers J."/>
            <person name="Rivas-Marin E."/>
            <person name="Kohn T."/>
            <person name="Peeters S.H."/>
            <person name="Heuer A."/>
            <person name="Rast P."/>
            <person name="Oberbeckmann S."/>
            <person name="Bunk B."/>
            <person name="Jeske O."/>
            <person name="Meyerdierks A."/>
            <person name="Storesund J.E."/>
            <person name="Kallscheuer N."/>
            <person name="Luecker S."/>
            <person name="Lage O.M."/>
            <person name="Pohl T."/>
            <person name="Merkel B.J."/>
            <person name="Hornburger P."/>
            <person name="Mueller R.-W."/>
            <person name="Bruemmer F."/>
            <person name="Labrenz M."/>
            <person name="Spormann A.M."/>
            <person name="Op Den Camp H."/>
            <person name="Overmann J."/>
            <person name="Amann R."/>
            <person name="Jetten M.S.M."/>
            <person name="Mascher T."/>
            <person name="Medema M.H."/>
            <person name="Devos D.P."/>
            <person name="Kaster A.-K."/>
            <person name="Ovreas L."/>
            <person name="Rohde M."/>
            <person name="Galperin M.Y."/>
            <person name="Jogler C."/>
        </authorList>
    </citation>
    <scope>NUCLEOTIDE SEQUENCE [LARGE SCALE GENOMIC DNA]</scope>
    <source>
        <strain evidence="2 3">KOR42</strain>
    </source>
</reference>
<organism evidence="2 3">
    <name type="scientific">Thalassoglobus neptunius</name>
    <dbReference type="NCBI Taxonomy" id="1938619"/>
    <lineage>
        <taxon>Bacteria</taxon>
        <taxon>Pseudomonadati</taxon>
        <taxon>Planctomycetota</taxon>
        <taxon>Planctomycetia</taxon>
        <taxon>Planctomycetales</taxon>
        <taxon>Planctomycetaceae</taxon>
        <taxon>Thalassoglobus</taxon>
    </lineage>
</organism>
<dbReference type="AlphaFoldDB" id="A0A5C5X5D1"/>
<feature type="transmembrane region" description="Helical" evidence="1">
    <location>
        <begin position="204"/>
        <end position="222"/>
    </location>
</feature>
<evidence type="ECO:0000313" key="3">
    <source>
        <dbReference type="Proteomes" id="UP000317243"/>
    </source>
</evidence>
<feature type="transmembrane region" description="Helical" evidence="1">
    <location>
        <begin position="118"/>
        <end position="136"/>
    </location>
</feature>
<feature type="transmembrane region" description="Helical" evidence="1">
    <location>
        <begin position="260"/>
        <end position="278"/>
    </location>
</feature>
<accession>A0A5C5X5D1</accession>
<gene>
    <name evidence="2" type="ORF">KOR42_15050</name>
</gene>
<dbReference type="Proteomes" id="UP000317243">
    <property type="component" value="Unassembled WGS sequence"/>
</dbReference>
<feature type="transmembrane region" description="Helical" evidence="1">
    <location>
        <begin position="148"/>
        <end position="166"/>
    </location>
</feature>
<feature type="transmembrane region" description="Helical" evidence="1">
    <location>
        <begin position="172"/>
        <end position="192"/>
    </location>
</feature>
<keyword evidence="3" id="KW-1185">Reference proteome</keyword>
<sequence length="282" mass="30571">MPVSLADVGYGFLLPALAALLSLVLLRRMLPEDAGRRYVPMFGFVLGFQLGYWLLNLGQFPPAYHFHWLPIAMILVGITSSVTEATGSTIVDRILTYFVISLVGCWFLLPNYPGLPLPWQYTALIGSALVTIVSLASRPLVTRLSGPLLTGSYFSMLAIAAVIMVLSGSISFGQITGAATGACFGLFLAALFDPKAKDQEGLAFPMIFFAFAMMMIGQTNSFSNIPQWAYYILPLTPIGMWESQSGFFKSMGGIGGSITRYLVAIHYSLIALGVVLYAEFVS</sequence>
<name>A0A5C5X5D1_9PLAN</name>
<feature type="transmembrane region" description="Helical" evidence="1">
    <location>
        <begin position="67"/>
        <end position="87"/>
    </location>
</feature>
<dbReference type="OrthoDB" id="263204at2"/>
<protein>
    <submittedName>
        <fullName evidence="2">Uncharacterized protein</fullName>
    </submittedName>
</protein>
<evidence type="ECO:0000313" key="2">
    <source>
        <dbReference type="EMBL" id="TWT58134.1"/>
    </source>
</evidence>
<feature type="transmembrane region" description="Helical" evidence="1">
    <location>
        <begin position="6"/>
        <end position="26"/>
    </location>
</feature>
<comment type="caution">
    <text evidence="2">The sequence shown here is derived from an EMBL/GenBank/DDBJ whole genome shotgun (WGS) entry which is preliminary data.</text>
</comment>
<keyword evidence="1" id="KW-0812">Transmembrane</keyword>
<keyword evidence="1" id="KW-0472">Membrane</keyword>
<evidence type="ECO:0000256" key="1">
    <source>
        <dbReference type="SAM" id="Phobius"/>
    </source>
</evidence>
<keyword evidence="1" id="KW-1133">Transmembrane helix</keyword>